<keyword evidence="14" id="KW-0012">Acyltransferase</keyword>
<evidence type="ECO:0000313" key="21">
    <source>
        <dbReference type="Proteomes" id="UP000194280"/>
    </source>
</evidence>
<reference evidence="20 21" key="1">
    <citation type="submission" date="2017-01" db="EMBL/GenBank/DDBJ databases">
        <title>The recent genome duplication of the halophilic yeast Hortaea werneckii: insights from long-read sequencing.</title>
        <authorList>
            <person name="Sinha S."/>
            <person name="Flibotte S."/>
            <person name="Neira M."/>
            <person name="Lenassi M."/>
            <person name="Gostincar C."/>
            <person name="Stajich J.E."/>
            <person name="Nislow C.E."/>
        </authorList>
    </citation>
    <scope>NUCLEOTIDE SEQUENCE [LARGE SCALE GENOMIC DNA]</scope>
    <source>
        <strain evidence="20 21">EXF-2000</strain>
    </source>
</reference>
<evidence type="ECO:0000256" key="13">
    <source>
        <dbReference type="ARBA" id="ARBA00048048"/>
    </source>
</evidence>
<dbReference type="PANTHER" id="PTHR10851:SF0">
    <property type="entry name" value="PYRIDOXINE-5'-PHOSPHATE OXIDASE"/>
    <property type="match status" value="1"/>
</dbReference>
<keyword evidence="5" id="KW-0285">Flavoprotein</keyword>
<dbReference type="GO" id="GO:0019706">
    <property type="term" value="F:protein-cysteine S-palmitoyltransferase activity"/>
    <property type="evidence" value="ECO:0007669"/>
    <property type="project" value="UniProtKB-EC"/>
</dbReference>
<dbReference type="VEuPathDB" id="FungiDB:BTJ68_06640"/>
<dbReference type="PROSITE" id="PS01064">
    <property type="entry name" value="PYRIDOX_OXIDASE"/>
    <property type="match status" value="1"/>
</dbReference>
<dbReference type="InterPro" id="IPR000659">
    <property type="entry name" value="Pyridox_Oxase"/>
</dbReference>
<keyword evidence="7 14" id="KW-0812">Transmembrane</keyword>
<keyword evidence="6" id="KW-0288">FMN</keyword>
<dbReference type="Pfam" id="PF01529">
    <property type="entry name" value="DHHC"/>
    <property type="match status" value="1"/>
</dbReference>
<protein>
    <recommendedName>
        <fullName evidence="14">Palmitoyltransferase</fullName>
        <ecNumber evidence="14">2.3.1.225</ecNumber>
    </recommendedName>
</protein>
<feature type="region of interest" description="Disordered" evidence="16">
    <location>
        <begin position="91"/>
        <end position="118"/>
    </location>
</feature>
<dbReference type="SUPFAM" id="SSF50475">
    <property type="entry name" value="FMN-binding split barrel"/>
    <property type="match status" value="1"/>
</dbReference>
<comment type="pathway">
    <text evidence="4">Cofactor metabolism; pyridoxal 5'-phosphate salvage; pyridoxal 5'-phosphate from pyridoxine 5'-phosphate: step 1/1.</text>
</comment>
<dbReference type="Gene3D" id="2.30.110.10">
    <property type="entry name" value="Electron Transport, Fmn-binding Protein, Chain A"/>
    <property type="match status" value="1"/>
</dbReference>
<gene>
    <name evidence="20" type="ORF">BTJ68_06640</name>
</gene>
<comment type="caution">
    <text evidence="20">The sequence shown here is derived from an EMBL/GenBank/DDBJ whole genome shotgun (WGS) entry which is preliminary data.</text>
</comment>
<feature type="transmembrane region" description="Helical" evidence="14">
    <location>
        <begin position="208"/>
        <end position="226"/>
    </location>
</feature>
<feature type="transmembrane region" description="Helical" evidence="14">
    <location>
        <begin position="238"/>
        <end position="259"/>
    </location>
</feature>
<evidence type="ECO:0000256" key="11">
    <source>
        <dbReference type="ARBA" id="ARBA00023139"/>
    </source>
</evidence>
<accession>A0A1Z5TIB0</accession>
<dbReference type="AlphaFoldDB" id="A0A1Z5TIB0"/>
<evidence type="ECO:0000256" key="8">
    <source>
        <dbReference type="ARBA" id="ARBA00022989"/>
    </source>
</evidence>
<evidence type="ECO:0000256" key="5">
    <source>
        <dbReference type="ARBA" id="ARBA00022630"/>
    </source>
</evidence>
<dbReference type="InterPro" id="IPR019576">
    <property type="entry name" value="Pyridoxamine_oxidase_dimer_C"/>
</dbReference>
<dbReference type="HAMAP" id="MF_01629">
    <property type="entry name" value="PdxH"/>
    <property type="match status" value="1"/>
</dbReference>
<sequence>MAVTGTAVNVWASRIIPAVLLGIIGYVSWVITRPVAVQYLLTPPSRSPRVGAAVVVLVLYWIFMILMTWSFLRLLFEVAFDPGLIKTQAGQKVTKYQSRPPDDDPEAQTSPDPTRRGHLKAATRGFWNRLLPVGRSRALYDLEDFYTKDVFACDDEGMPKWCSTCKIYRPDRARHCREIDRCVRRMDHFCPWMGGLVTETSNKFFVQFNAYTVLYCVFIIIIMGVFTDGVRERPDVYILAHGHWIAVLAMGIFFFLLTLETDMTAVILAVLNLTTPENIRMKTAVWQLAVRVPEGFDPSGLKTVSFPSGTLHDPEKAGSSDESEATEKDKEEEGERALQSAGDTHRFAILQSEPGDNPWDIGRWQNFTQMMGKYPWNWLLPIQHSPFCNPGEAKSRQCRPEMALTSFFVTGIDVQAMRARAVQAQQYTKGELNIDQLHSDPITQFDIWFKHAQSEQVHQPETVTLSTAELPSGRVSARMVYLKEVDAGGFVIYSNWGTSRKASDVRSNAQAALTFWWHELERQVRVEGPCERLSAEESQVYYDTRIRGSRLGAWASQQSRVLRDREELEEQVAGVERRFDGQEKIPVPEFWGGLRVKPEMVEFWQGRPSRLHDRFEYTRDEKGEWEIRRLSP</sequence>
<dbReference type="PANTHER" id="PTHR10851">
    <property type="entry name" value="PYRIDOXINE-5-PHOSPHATE OXIDASE"/>
    <property type="match status" value="1"/>
</dbReference>
<comment type="cofactor">
    <cofactor evidence="1">
        <name>FMN</name>
        <dbReference type="ChEBI" id="CHEBI:58210"/>
    </cofactor>
</comment>
<dbReference type="InterPro" id="IPR011576">
    <property type="entry name" value="Pyridox_Oxase_N"/>
</dbReference>
<proteinExistence type="inferred from homology"/>
<comment type="similarity">
    <text evidence="14">Belongs to the DHHC palmitoyltransferase family.</text>
</comment>
<keyword evidence="10 14" id="KW-0472">Membrane</keyword>
<dbReference type="NCBIfam" id="TIGR00558">
    <property type="entry name" value="pdxH"/>
    <property type="match status" value="1"/>
</dbReference>
<feature type="transmembrane region" description="Helical" evidence="14">
    <location>
        <begin position="12"/>
        <end position="31"/>
    </location>
</feature>
<evidence type="ECO:0000256" key="3">
    <source>
        <dbReference type="ARBA" id="ARBA00004738"/>
    </source>
</evidence>
<feature type="domain" description="Pyridoxine 5'-phosphate oxidase dimerisation C-terminal" evidence="19">
    <location>
        <begin position="591"/>
        <end position="632"/>
    </location>
</feature>
<comment type="catalytic activity">
    <reaction evidence="13 14">
        <text>L-cysteinyl-[protein] + hexadecanoyl-CoA = S-hexadecanoyl-L-cysteinyl-[protein] + CoA</text>
        <dbReference type="Rhea" id="RHEA:36683"/>
        <dbReference type="Rhea" id="RHEA-COMP:10131"/>
        <dbReference type="Rhea" id="RHEA-COMP:11032"/>
        <dbReference type="ChEBI" id="CHEBI:29950"/>
        <dbReference type="ChEBI" id="CHEBI:57287"/>
        <dbReference type="ChEBI" id="CHEBI:57379"/>
        <dbReference type="ChEBI" id="CHEBI:74151"/>
        <dbReference type="EC" id="2.3.1.225"/>
    </reaction>
</comment>
<evidence type="ECO:0000256" key="14">
    <source>
        <dbReference type="RuleBase" id="RU079119"/>
    </source>
</evidence>
<evidence type="ECO:0000256" key="4">
    <source>
        <dbReference type="ARBA" id="ARBA00005037"/>
    </source>
</evidence>
<dbReference type="STRING" id="1157616.A0A1Z5TIB0"/>
<evidence type="ECO:0000259" key="17">
    <source>
        <dbReference type="Pfam" id="PF01243"/>
    </source>
</evidence>
<feature type="coiled-coil region" evidence="15">
    <location>
        <begin position="558"/>
        <end position="585"/>
    </location>
</feature>
<dbReference type="GO" id="GO:0016020">
    <property type="term" value="C:membrane"/>
    <property type="evidence" value="ECO:0007669"/>
    <property type="project" value="UniProtKB-SubCell"/>
</dbReference>
<evidence type="ECO:0000256" key="1">
    <source>
        <dbReference type="ARBA" id="ARBA00001917"/>
    </source>
</evidence>
<keyword evidence="9" id="KW-0560">Oxidoreductase</keyword>
<evidence type="ECO:0000313" key="20">
    <source>
        <dbReference type="EMBL" id="OTA35753.1"/>
    </source>
</evidence>
<comment type="subcellular location">
    <subcellularLocation>
        <location evidence="2">Membrane</location>
        <topology evidence="2">Multi-pass membrane protein</topology>
    </subcellularLocation>
</comment>
<evidence type="ECO:0000256" key="9">
    <source>
        <dbReference type="ARBA" id="ARBA00023002"/>
    </source>
</evidence>
<keyword evidence="11" id="KW-0564">Palmitate</keyword>
<feature type="transmembrane region" description="Helical" evidence="14">
    <location>
        <begin position="51"/>
        <end position="76"/>
    </location>
</feature>
<dbReference type="UniPathway" id="UPA01068">
    <property type="reaction ID" value="UER00304"/>
</dbReference>
<feature type="region of interest" description="Disordered" evidence="16">
    <location>
        <begin position="301"/>
        <end position="343"/>
    </location>
</feature>
<dbReference type="NCBIfam" id="NF004231">
    <property type="entry name" value="PRK05679.1"/>
    <property type="match status" value="1"/>
</dbReference>
<evidence type="ECO:0000256" key="2">
    <source>
        <dbReference type="ARBA" id="ARBA00004141"/>
    </source>
</evidence>
<comment type="domain">
    <text evidence="14">The DHHC domain is required for palmitoyltransferase activity.</text>
</comment>
<feature type="domain" description="Pyridoxamine 5'-phosphate oxidase N-terminal" evidence="17">
    <location>
        <begin position="450"/>
        <end position="575"/>
    </location>
</feature>
<dbReference type="EC" id="2.3.1.225" evidence="14"/>
<name>A0A1Z5TIB0_HORWE</name>
<comment type="pathway">
    <text evidence="3">Cofactor metabolism; pyridoxal 5'-phosphate salvage; pyridoxal 5'-phosphate from pyridoxamine 5'-phosphate: step 1/1.</text>
</comment>
<evidence type="ECO:0000256" key="16">
    <source>
        <dbReference type="SAM" id="MobiDB-lite"/>
    </source>
</evidence>
<keyword evidence="12" id="KW-0449">Lipoprotein</keyword>
<evidence type="ECO:0000259" key="19">
    <source>
        <dbReference type="Pfam" id="PF10590"/>
    </source>
</evidence>
<evidence type="ECO:0000256" key="15">
    <source>
        <dbReference type="SAM" id="Coils"/>
    </source>
</evidence>
<evidence type="ECO:0000256" key="7">
    <source>
        <dbReference type="ARBA" id="ARBA00022692"/>
    </source>
</evidence>
<dbReference type="PROSITE" id="PS50216">
    <property type="entry name" value="DHHC"/>
    <property type="match status" value="1"/>
</dbReference>
<evidence type="ECO:0000256" key="6">
    <source>
        <dbReference type="ARBA" id="ARBA00022643"/>
    </source>
</evidence>
<dbReference type="EMBL" id="MUNK01000040">
    <property type="protein sequence ID" value="OTA35753.1"/>
    <property type="molecule type" value="Genomic_DNA"/>
</dbReference>
<dbReference type="GO" id="GO:0010181">
    <property type="term" value="F:FMN binding"/>
    <property type="evidence" value="ECO:0007669"/>
    <property type="project" value="InterPro"/>
</dbReference>
<dbReference type="InParanoid" id="A0A1Z5TIB0"/>
<keyword evidence="21" id="KW-1185">Reference proteome</keyword>
<organism evidence="20 21">
    <name type="scientific">Hortaea werneckii EXF-2000</name>
    <dbReference type="NCBI Taxonomy" id="1157616"/>
    <lineage>
        <taxon>Eukaryota</taxon>
        <taxon>Fungi</taxon>
        <taxon>Dikarya</taxon>
        <taxon>Ascomycota</taxon>
        <taxon>Pezizomycotina</taxon>
        <taxon>Dothideomycetes</taxon>
        <taxon>Dothideomycetidae</taxon>
        <taxon>Mycosphaerellales</taxon>
        <taxon>Teratosphaeriaceae</taxon>
        <taxon>Hortaea</taxon>
    </lineage>
</organism>
<dbReference type="Pfam" id="PF01243">
    <property type="entry name" value="PNPOx_N"/>
    <property type="match status" value="1"/>
</dbReference>
<dbReference type="GO" id="GO:0008615">
    <property type="term" value="P:pyridoxine biosynthetic process"/>
    <property type="evidence" value="ECO:0007669"/>
    <property type="project" value="InterPro"/>
</dbReference>
<keyword evidence="15" id="KW-0175">Coiled coil</keyword>
<dbReference type="InterPro" id="IPR001594">
    <property type="entry name" value="Palmitoyltrfase_DHHC"/>
</dbReference>
<evidence type="ECO:0000256" key="10">
    <source>
        <dbReference type="ARBA" id="ARBA00023136"/>
    </source>
</evidence>
<evidence type="ECO:0000259" key="18">
    <source>
        <dbReference type="Pfam" id="PF01529"/>
    </source>
</evidence>
<dbReference type="Proteomes" id="UP000194280">
    <property type="component" value="Unassembled WGS sequence"/>
</dbReference>
<keyword evidence="14" id="KW-0808">Transferase</keyword>
<dbReference type="Pfam" id="PF10590">
    <property type="entry name" value="PNP_phzG_C"/>
    <property type="match status" value="1"/>
</dbReference>
<dbReference type="FunCoup" id="A0A1Z5TIB0">
    <property type="interactions" value="1525"/>
</dbReference>
<feature type="compositionally biased region" description="Basic and acidic residues" evidence="16">
    <location>
        <begin position="312"/>
        <end position="336"/>
    </location>
</feature>
<dbReference type="InterPro" id="IPR019740">
    <property type="entry name" value="Pyridox_Oxase_CS"/>
</dbReference>
<feature type="domain" description="Palmitoyltransferase DHHC" evidence="18">
    <location>
        <begin position="159"/>
        <end position="280"/>
    </location>
</feature>
<keyword evidence="8 14" id="KW-1133">Transmembrane helix</keyword>
<evidence type="ECO:0000256" key="12">
    <source>
        <dbReference type="ARBA" id="ARBA00023288"/>
    </source>
</evidence>
<dbReference type="InterPro" id="IPR012349">
    <property type="entry name" value="Split_barrel_FMN-bd"/>
</dbReference>
<dbReference type="GO" id="GO:0004733">
    <property type="term" value="F:pyridoxamine phosphate oxidase activity"/>
    <property type="evidence" value="ECO:0007669"/>
    <property type="project" value="InterPro"/>
</dbReference>